<feature type="domain" description="DDE-1" evidence="1">
    <location>
        <begin position="59"/>
        <end position="162"/>
    </location>
</feature>
<dbReference type="PANTHER" id="PTHR19303">
    <property type="entry name" value="TRANSPOSON"/>
    <property type="match status" value="1"/>
</dbReference>
<dbReference type="InterPro" id="IPR050863">
    <property type="entry name" value="CenT-Element_Derived"/>
</dbReference>
<dbReference type="Proteomes" id="UP001159363">
    <property type="component" value="Chromosome X"/>
</dbReference>
<protein>
    <recommendedName>
        <fullName evidence="1">DDE-1 domain-containing protein</fullName>
    </recommendedName>
</protein>
<proteinExistence type="predicted"/>
<keyword evidence="3" id="KW-1185">Reference proteome</keyword>
<evidence type="ECO:0000313" key="3">
    <source>
        <dbReference type="Proteomes" id="UP001159363"/>
    </source>
</evidence>
<gene>
    <name evidence="2" type="ORF">PR048_012797</name>
</gene>
<sequence>MDTIGIKELLNSLWNSEKHTFHIFVYKRVYVDIREFYTLLRCVCANVTWIPPMIIFKVKLSPKGWINSDLFYICFQFFVNAVPLARPVILLFDSHASHIDPEENCIFLFTFPVDIIHLLQPLDVGVYRSLKSHWAQRLNSYMNFCSNNNITNAFKKTGIRSFNNCAIPKEVLQPSQLTHNPLPEEVLENHHL</sequence>
<dbReference type="InterPro" id="IPR004875">
    <property type="entry name" value="DDE_SF_endonuclease_dom"/>
</dbReference>
<evidence type="ECO:0000313" key="2">
    <source>
        <dbReference type="EMBL" id="KAJ8886585.1"/>
    </source>
</evidence>
<comment type="caution">
    <text evidence="2">The sequence shown here is derived from an EMBL/GenBank/DDBJ whole genome shotgun (WGS) entry which is preliminary data.</text>
</comment>
<evidence type="ECO:0000259" key="1">
    <source>
        <dbReference type="Pfam" id="PF03184"/>
    </source>
</evidence>
<dbReference type="PANTHER" id="PTHR19303:SF57">
    <property type="entry name" value="HTH CENPB-TYPE DOMAIN-CONTAINING PROTEIN"/>
    <property type="match status" value="1"/>
</dbReference>
<organism evidence="2 3">
    <name type="scientific">Dryococelus australis</name>
    <dbReference type="NCBI Taxonomy" id="614101"/>
    <lineage>
        <taxon>Eukaryota</taxon>
        <taxon>Metazoa</taxon>
        <taxon>Ecdysozoa</taxon>
        <taxon>Arthropoda</taxon>
        <taxon>Hexapoda</taxon>
        <taxon>Insecta</taxon>
        <taxon>Pterygota</taxon>
        <taxon>Neoptera</taxon>
        <taxon>Polyneoptera</taxon>
        <taxon>Phasmatodea</taxon>
        <taxon>Verophasmatodea</taxon>
        <taxon>Anareolatae</taxon>
        <taxon>Phasmatidae</taxon>
        <taxon>Eurycanthinae</taxon>
        <taxon>Dryococelus</taxon>
    </lineage>
</organism>
<accession>A0ABQ9HR14</accession>
<name>A0ABQ9HR14_9NEOP</name>
<dbReference type="EMBL" id="JARBHB010000004">
    <property type="protein sequence ID" value="KAJ8886585.1"/>
    <property type="molecule type" value="Genomic_DNA"/>
</dbReference>
<reference evidence="2 3" key="1">
    <citation type="submission" date="2023-02" db="EMBL/GenBank/DDBJ databases">
        <title>LHISI_Scaffold_Assembly.</title>
        <authorList>
            <person name="Stuart O.P."/>
            <person name="Cleave R."/>
            <person name="Magrath M.J.L."/>
            <person name="Mikheyev A.S."/>
        </authorList>
    </citation>
    <scope>NUCLEOTIDE SEQUENCE [LARGE SCALE GENOMIC DNA]</scope>
    <source>
        <strain evidence="2">Daus_M_001</strain>
        <tissue evidence="2">Leg muscle</tissue>
    </source>
</reference>
<dbReference type="Pfam" id="PF03184">
    <property type="entry name" value="DDE_1"/>
    <property type="match status" value="1"/>
</dbReference>